<dbReference type="EMBL" id="CATOUU010000964">
    <property type="protein sequence ID" value="CAI9963037.1"/>
    <property type="molecule type" value="Genomic_DNA"/>
</dbReference>
<evidence type="ECO:0000313" key="1">
    <source>
        <dbReference type="EMBL" id="CAI9963037.1"/>
    </source>
</evidence>
<dbReference type="AlphaFoldDB" id="A0AA86QTW1"/>
<evidence type="ECO:0000313" key="2">
    <source>
        <dbReference type="EMBL" id="CAL6047874.1"/>
    </source>
</evidence>
<reference evidence="2 4" key="2">
    <citation type="submission" date="2024-07" db="EMBL/GenBank/DDBJ databases">
        <authorList>
            <person name="Akdeniz Z."/>
        </authorList>
    </citation>
    <scope>NUCLEOTIDE SEQUENCE [LARGE SCALE GENOMIC DNA]</scope>
</reference>
<comment type="caution">
    <text evidence="1">The sequence shown here is derived from an EMBL/GenBank/DDBJ whole genome shotgun (WGS) entry which is preliminary data.</text>
</comment>
<sequence>MWGLASGFLAQYYNSSIIIDQVQLTDSSLSVNSSNISSSSGISSQLSTVMLQLSQMIVYNTKLFAFSQNRESFAAGICSTQRNSTSSINNISVIGSNITSIAAYMSYTSAINAHIHGMNETIIQVEVLMTILNSYHNPLGQCSNIGGIYGLVELSNTNTTNCKVITSIFSGLNNNAVYMGGLVGYYSYSNSTLVDSSVTDSNLSARTINKDTVVGGAVGFYVRSNVTLFDTNVSNLILQSFSTEAVYCSSFIGAAQAYGSNSLIIKNSNAFSIKTEYSGASLLVNFFVYYQTRGMNQIQTSVVNSQSLGFSSMNGNPVSNCVFQITNNGVIYLLNDNGC</sequence>
<proteinExistence type="predicted"/>
<protein>
    <submittedName>
        <fullName evidence="2">Hypothetical_protein</fullName>
    </submittedName>
</protein>
<reference evidence="1" key="1">
    <citation type="submission" date="2023-06" db="EMBL/GenBank/DDBJ databases">
        <authorList>
            <person name="Kurt Z."/>
        </authorList>
    </citation>
    <scope>NUCLEOTIDE SEQUENCE</scope>
</reference>
<dbReference type="Proteomes" id="UP001642409">
    <property type="component" value="Unassembled WGS sequence"/>
</dbReference>
<evidence type="ECO:0000313" key="3">
    <source>
        <dbReference type="EMBL" id="CAL6060568.1"/>
    </source>
</evidence>
<gene>
    <name evidence="2" type="ORF">HINF_LOCUS42417</name>
    <name evidence="3" type="ORF">HINF_LOCUS49287</name>
    <name evidence="1" type="ORF">HINF_LOCUS50682</name>
</gene>
<dbReference type="EMBL" id="CAXDID020000173">
    <property type="protein sequence ID" value="CAL6047874.1"/>
    <property type="molecule type" value="Genomic_DNA"/>
</dbReference>
<dbReference type="EMBL" id="CAXDID020000231">
    <property type="protein sequence ID" value="CAL6060568.1"/>
    <property type="molecule type" value="Genomic_DNA"/>
</dbReference>
<keyword evidence="4" id="KW-1185">Reference proteome</keyword>
<name>A0AA86QTW1_9EUKA</name>
<organism evidence="1">
    <name type="scientific">Hexamita inflata</name>
    <dbReference type="NCBI Taxonomy" id="28002"/>
    <lineage>
        <taxon>Eukaryota</taxon>
        <taxon>Metamonada</taxon>
        <taxon>Diplomonadida</taxon>
        <taxon>Hexamitidae</taxon>
        <taxon>Hexamitinae</taxon>
        <taxon>Hexamita</taxon>
    </lineage>
</organism>
<evidence type="ECO:0000313" key="4">
    <source>
        <dbReference type="Proteomes" id="UP001642409"/>
    </source>
</evidence>
<accession>A0AA86QTW1</accession>